<keyword evidence="2 5" id="KW-0645">Protease</keyword>
<dbReference type="InterPro" id="IPR023828">
    <property type="entry name" value="Peptidase_S8_Ser-AS"/>
</dbReference>
<evidence type="ECO:0000313" key="10">
    <source>
        <dbReference type="Proteomes" id="UP001190700"/>
    </source>
</evidence>
<dbReference type="InterPro" id="IPR038081">
    <property type="entry name" value="CalX-like_sf"/>
</dbReference>
<dbReference type="GO" id="GO:0004252">
    <property type="term" value="F:serine-type endopeptidase activity"/>
    <property type="evidence" value="ECO:0007669"/>
    <property type="project" value="UniProtKB-UniRule"/>
</dbReference>
<dbReference type="FunFam" id="3.40.50.200:FF:000014">
    <property type="entry name" value="Proteinase K"/>
    <property type="match status" value="1"/>
</dbReference>
<dbReference type="InterPro" id="IPR034193">
    <property type="entry name" value="PCSK9_ProteinaseK-like"/>
</dbReference>
<feature type="compositionally biased region" description="Polar residues" evidence="7">
    <location>
        <begin position="52"/>
        <end position="62"/>
    </location>
</feature>
<dbReference type="InterPro" id="IPR036852">
    <property type="entry name" value="Peptidase_S8/S53_dom_sf"/>
</dbReference>
<dbReference type="SUPFAM" id="SSF52743">
    <property type="entry name" value="Subtilisin-like"/>
    <property type="match status" value="1"/>
</dbReference>
<dbReference type="InterPro" id="IPR050131">
    <property type="entry name" value="Peptidase_S8_subtilisin-like"/>
</dbReference>
<dbReference type="GO" id="GO:0005615">
    <property type="term" value="C:extracellular space"/>
    <property type="evidence" value="ECO:0007669"/>
    <property type="project" value="TreeGrafter"/>
</dbReference>
<dbReference type="PANTHER" id="PTHR43806">
    <property type="entry name" value="PEPTIDASE S8"/>
    <property type="match status" value="1"/>
</dbReference>
<evidence type="ECO:0000256" key="5">
    <source>
        <dbReference type="PROSITE-ProRule" id="PRU01240"/>
    </source>
</evidence>
<feature type="region of interest" description="Disordered" evidence="7">
    <location>
        <begin position="52"/>
        <end position="86"/>
    </location>
</feature>
<dbReference type="PANTHER" id="PTHR43806:SF11">
    <property type="entry name" value="CEREVISIN-RELATED"/>
    <property type="match status" value="1"/>
</dbReference>
<dbReference type="AlphaFoldDB" id="A0AAE0FTR9"/>
<feature type="active site" description="Charge relay system" evidence="5">
    <location>
        <position position="301"/>
    </location>
</feature>
<name>A0AAE0FTR9_9CHLO</name>
<dbReference type="CDD" id="cd04077">
    <property type="entry name" value="Peptidases_S8_PCSK9_ProteinaseK_like"/>
    <property type="match status" value="1"/>
</dbReference>
<dbReference type="PROSITE" id="PS51892">
    <property type="entry name" value="SUBTILASE"/>
    <property type="match status" value="1"/>
</dbReference>
<evidence type="ECO:0000256" key="7">
    <source>
        <dbReference type="SAM" id="MobiDB-lite"/>
    </source>
</evidence>
<sequence>MSLVSLDPSRCGITSHHKKRVPMFSVWLTICALLVPALGDISWGQSALGVRSSSAGKRNSTVPAPRQRFSASARERYGKSEQEEPAVFQKNSQEDLKIFESPAFKRHRARARFLGEGLAPVFGSVDDASWEADHPGSTSTKGRIGSGWILVWNASTTFEHIQHICAHLSDYIDSPGCKRTYSRVFRGLSVNASEPELIALLQAYRSEIEYVERDIVVMASEMRQQTSSVPWGLDRADSRTGLDGVYNYDLDGTGAYVYILDTGIRTTHQDFAYADGQAGSRAAFAQDFIGDGNGGSDCNGHGTHCAGSAGGLLSGIAKNAQIRDVRVLDCDGFGSLSEILAALDWVEQNHVAPAVVSMSLASSASLTMDVAAADLVAAGIMIMAAAGNEDTDACGSSPAREDTVITVGSVDSNDQRSWFSNYGTCVNIFAAGSSVASAAHTSDSAFVTQSGTSMATPQVAGAAALYLQSNPSATTGELRAAVIGAATENTIGDVQGSANLLLYTFFAPVTISPVSVSMTEGGSSVAISVTLQNAPSSDVQVAVLIDDLSEMSVAPSQLTFTASSWASSQALQLTPVDDTLVDGDVVLNIVLSFSSSDAQYDAQQIAVPAVVYDNEICGTCGNTLSDPKIIPSLPIYYRSSTAGYSNNYVVSCPYWSYYSGRDVVFQYTPPQDTTITISTCAVPRPPSSLPVARQGCRLVPLRSGGFAGRDVPMPPVLATPPAQCQLSGMRMPDHDTLCHVTNVASSTKP</sequence>
<organism evidence="9 10">
    <name type="scientific">Cymbomonas tetramitiformis</name>
    <dbReference type="NCBI Taxonomy" id="36881"/>
    <lineage>
        <taxon>Eukaryota</taxon>
        <taxon>Viridiplantae</taxon>
        <taxon>Chlorophyta</taxon>
        <taxon>Pyramimonadophyceae</taxon>
        <taxon>Pyramimonadales</taxon>
        <taxon>Pyramimonadaceae</taxon>
        <taxon>Cymbomonas</taxon>
    </lineage>
</organism>
<evidence type="ECO:0000256" key="4">
    <source>
        <dbReference type="ARBA" id="ARBA00022825"/>
    </source>
</evidence>
<feature type="domain" description="Peptidase S8/S53" evidence="8">
    <location>
        <begin position="252"/>
        <end position="489"/>
    </location>
</feature>
<dbReference type="Proteomes" id="UP001190700">
    <property type="component" value="Unassembled WGS sequence"/>
</dbReference>
<dbReference type="PROSITE" id="PS00138">
    <property type="entry name" value="SUBTILASE_SER"/>
    <property type="match status" value="1"/>
</dbReference>
<comment type="caution">
    <text evidence="9">The sequence shown here is derived from an EMBL/GenBank/DDBJ whole genome shotgun (WGS) entry which is preliminary data.</text>
</comment>
<dbReference type="PROSITE" id="PS00137">
    <property type="entry name" value="SUBTILASE_HIS"/>
    <property type="match status" value="1"/>
</dbReference>
<dbReference type="InterPro" id="IPR000209">
    <property type="entry name" value="Peptidase_S8/S53_dom"/>
</dbReference>
<comment type="similarity">
    <text evidence="1 5 6">Belongs to the peptidase S8 family.</text>
</comment>
<dbReference type="Pfam" id="PF00082">
    <property type="entry name" value="Peptidase_S8"/>
    <property type="match status" value="1"/>
</dbReference>
<dbReference type="InterPro" id="IPR022398">
    <property type="entry name" value="Peptidase_S8_His-AS"/>
</dbReference>
<keyword evidence="4 5" id="KW-0720">Serine protease</keyword>
<feature type="active site" description="Charge relay system" evidence="5">
    <location>
        <position position="261"/>
    </location>
</feature>
<accession>A0AAE0FTR9</accession>
<dbReference type="InterPro" id="IPR015500">
    <property type="entry name" value="Peptidase_S8_subtilisin-rel"/>
</dbReference>
<keyword evidence="3 5" id="KW-0378">Hydrolase</keyword>
<gene>
    <name evidence="9" type="ORF">CYMTET_25769</name>
</gene>
<dbReference type="SUPFAM" id="SSF141072">
    <property type="entry name" value="CalX-like"/>
    <property type="match status" value="1"/>
</dbReference>
<dbReference type="GO" id="GO:0006508">
    <property type="term" value="P:proteolysis"/>
    <property type="evidence" value="ECO:0007669"/>
    <property type="project" value="UniProtKB-KW"/>
</dbReference>
<dbReference type="PRINTS" id="PR00723">
    <property type="entry name" value="SUBTILISIN"/>
</dbReference>
<dbReference type="PROSITE" id="PS00136">
    <property type="entry name" value="SUBTILASE_ASP"/>
    <property type="match status" value="1"/>
</dbReference>
<dbReference type="EMBL" id="LGRX02013840">
    <property type="protein sequence ID" value="KAK3265557.1"/>
    <property type="molecule type" value="Genomic_DNA"/>
</dbReference>
<evidence type="ECO:0000256" key="6">
    <source>
        <dbReference type="RuleBase" id="RU003355"/>
    </source>
</evidence>
<evidence type="ECO:0000256" key="1">
    <source>
        <dbReference type="ARBA" id="ARBA00011073"/>
    </source>
</evidence>
<protein>
    <recommendedName>
        <fullName evidence="8">Peptidase S8/S53 domain-containing protein</fullName>
    </recommendedName>
</protein>
<proteinExistence type="inferred from homology"/>
<dbReference type="InterPro" id="IPR023827">
    <property type="entry name" value="Peptidase_S8_Asp-AS"/>
</dbReference>
<evidence type="ECO:0000256" key="3">
    <source>
        <dbReference type="ARBA" id="ARBA00022801"/>
    </source>
</evidence>
<evidence type="ECO:0000256" key="2">
    <source>
        <dbReference type="ARBA" id="ARBA00022670"/>
    </source>
</evidence>
<evidence type="ECO:0000259" key="8">
    <source>
        <dbReference type="Pfam" id="PF00082"/>
    </source>
</evidence>
<evidence type="ECO:0000313" key="9">
    <source>
        <dbReference type="EMBL" id="KAK3265557.1"/>
    </source>
</evidence>
<reference evidence="9 10" key="1">
    <citation type="journal article" date="2015" name="Genome Biol. Evol.">
        <title>Comparative Genomics of a Bacterivorous Green Alga Reveals Evolutionary Causalities and Consequences of Phago-Mixotrophic Mode of Nutrition.</title>
        <authorList>
            <person name="Burns J.A."/>
            <person name="Paasch A."/>
            <person name="Narechania A."/>
            <person name="Kim E."/>
        </authorList>
    </citation>
    <scope>NUCLEOTIDE SEQUENCE [LARGE SCALE GENOMIC DNA]</scope>
    <source>
        <strain evidence="9 10">PLY_AMNH</strain>
    </source>
</reference>
<feature type="active site" description="Charge relay system" evidence="5">
    <location>
        <position position="453"/>
    </location>
</feature>
<feature type="compositionally biased region" description="Basic and acidic residues" evidence="7">
    <location>
        <begin position="73"/>
        <end position="82"/>
    </location>
</feature>
<keyword evidence="10" id="KW-1185">Reference proteome</keyword>
<dbReference type="Gene3D" id="3.40.50.200">
    <property type="entry name" value="Peptidase S8/S53 domain"/>
    <property type="match status" value="1"/>
</dbReference>